<dbReference type="InterPro" id="IPR009061">
    <property type="entry name" value="DNA-bd_dom_put_sf"/>
</dbReference>
<comment type="caution">
    <text evidence="2">The sequence shown here is derived from an EMBL/GenBank/DDBJ whole genome shotgun (WGS) entry which is preliminary data.</text>
</comment>
<keyword evidence="2" id="KW-0238">DNA-binding</keyword>
<dbReference type="SUPFAM" id="SSF46955">
    <property type="entry name" value="Putative DNA-binding domain"/>
    <property type="match status" value="1"/>
</dbReference>
<accession>A0A846M5P9</accession>
<dbReference type="InterPro" id="IPR041657">
    <property type="entry name" value="HTH_17"/>
</dbReference>
<dbReference type="AlphaFoldDB" id="A0A846M5P9"/>
<proteinExistence type="predicted"/>
<dbReference type="RefSeq" id="WP_208404815.1">
    <property type="nucleotide sequence ID" value="NZ_JAASQR010000002.1"/>
</dbReference>
<protein>
    <submittedName>
        <fullName evidence="2">DNA-binding transcriptional MerR regulator</fullName>
    </submittedName>
</protein>
<reference evidence="2 3" key="1">
    <citation type="submission" date="2020-03" db="EMBL/GenBank/DDBJ databases">
        <title>Genomic Encyclopedia of Type Strains, Phase IV (KMG-IV): sequencing the most valuable type-strain genomes for metagenomic binning, comparative biology and taxonomic classification.</title>
        <authorList>
            <person name="Goeker M."/>
        </authorList>
    </citation>
    <scope>NUCLEOTIDE SEQUENCE [LARGE SCALE GENOMIC DNA]</scope>
    <source>
        <strain evidence="2 3">DSM 21299</strain>
    </source>
</reference>
<dbReference type="EMBL" id="JAASQR010000002">
    <property type="protein sequence ID" value="NIJ16478.1"/>
    <property type="molecule type" value="Genomic_DNA"/>
</dbReference>
<dbReference type="Gene3D" id="1.10.1660.10">
    <property type="match status" value="1"/>
</dbReference>
<evidence type="ECO:0000313" key="3">
    <source>
        <dbReference type="Proteomes" id="UP000576821"/>
    </source>
</evidence>
<dbReference type="GO" id="GO:0003677">
    <property type="term" value="F:DNA binding"/>
    <property type="evidence" value="ECO:0007669"/>
    <property type="project" value="UniProtKB-KW"/>
</dbReference>
<evidence type="ECO:0000259" key="1">
    <source>
        <dbReference type="Pfam" id="PF12728"/>
    </source>
</evidence>
<feature type="domain" description="Helix-turn-helix" evidence="1">
    <location>
        <begin position="15"/>
        <end position="70"/>
    </location>
</feature>
<sequence>MQSASPGGGENMSELLNTAAAAPLIGVSPGTLENWRTKGLGPKFIKTSIGRRGKVLYDPADIDTWKAANRYGSTSEVAA</sequence>
<name>A0A846M5P9_9SPHN</name>
<gene>
    <name evidence="2" type="ORF">FHS54_001444</name>
</gene>
<organism evidence="2 3">
    <name type="scientific">Sphingobium vermicomposti</name>
    <dbReference type="NCBI Taxonomy" id="529005"/>
    <lineage>
        <taxon>Bacteria</taxon>
        <taxon>Pseudomonadati</taxon>
        <taxon>Pseudomonadota</taxon>
        <taxon>Alphaproteobacteria</taxon>
        <taxon>Sphingomonadales</taxon>
        <taxon>Sphingomonadaceae</taxon>
        <taxon>Sphingobium</taxon>
    </lineage>
</organism>
<keyword evidence="3" id="KW-1185">Reference proteome</keyword>
<dbReference type="Proteomes" id="UP000576821">
    <property type="component" value="Unassembled WGS sequence"/>
</dbReference>
<evidence type="ECO:0000313" key="2">
    <source>
        <dbReference type="EMBL" id="NIJ16478.1"/>
    </source>
</evidence>
<dbReference type="Pfam" id="PF12728">
    <property type="entry name" value="HTH_17"/>
    <property type="match status" value="1"/>
</dbReference>